<dbReference type="Proteomes" id="UP000824078">
    <property type="component" value="Unassembled WGS sequence"/>
</dbReference>
<organism evidence="14 15">
    <name type="scientific">Candidatus Coprovicinus avistercoris</name>
    <dbReference type="NCBI Taxonomy" id="2840754"/>
    <lineage>
        <taxon>Bacteria</taxon>
        <taxon>Bacillati</taxon>
        <taxon>Actinomycetota</taxon>
        <taxon>Coriobacteriia</taxon>
        <taxon>Coriobacteriales</taxon>
        <taxon>Coriobacteriaceae</taxon>
        <taxon>Coriobacteriaceae incertae sedis</taxon>
        <taxon>Candidatus Coprovicinus</taxon>
    </lineage>
</organism>
<dbReference type="GO" id="GO:0006166">
    <property type="term" value="P:purine ribonucleoside salvage"/>
    <property type="evidence" value="ECO:0007669"/>
    <property type="project" value="UniProtKB-UniRule"/>
</dbReference>
<evidence type="ECO:0000313" key="15">
    <source>
        <dbReference type="Proteomes" id="UP000824078"/>
    </source>
</evidence>
<comment type="function">
    <text evidence="2 12">Catalyzes a salvage reaction resulting in the formation of AMP, that is energically less costly than de novo synthesis.</text>
</comment>
<dbReference type="NCBIfam" id="TIGR01090">
    <property type="entry name" value="apt"/>
    <property type="match status" value="1"/>
</dbReference>
<evidence type="ECO:0000256" key="4">
    <source>
        <dbReference type="ARBA" id="ARBA00004659"/>
    </source>
</evidence>
<evidence type="ECO:0000256" key="7">
    <source>
        <dbReference type="ARBA" id="ARBA00011893"/>
    </source>
</evidence>
<dbReference type="SUPFAM" id="SSF53271">
    <property type="entry name" value="PRTase-like"/>
    <property type="match status" value="1"/>
</dbReference>
<comment type="pathway">
    <text evidence="4 12">Purine metabolism; AMP biosynthesis via salvage pathway; AMP from adenine: step 1/1.</text>
</comment>
<reference evidence="14" key="2">
    <citation type="journal article" date="2021" name="PeerJ">
        <title>Extensive microbial diversity within the chicken gut microbiome revealed by metagenomics and culture.</title>
        <authorList>
            <person name="Gilroy R."/>
            <person name="Ravi A."/>
            <person name="Getino M."/>
            <person name="Pursley I."/>
            <person name="Horton D.L."/>
            <person name="Alikhan N.F."/>
            <person name="Baker D."/>
            <person name="Gharbi K."/>
            <person name="Hall N."/>
            <person name="Watson M."/>
            <person name="Adriaenssens E.M."/>
            <person name="Foster-Nyarko E."/>
            <person name="Jarju S."/>
            <person name="Secka A."/>
            <person name="Antonio M."/>
            <person name="Oren A."/>
            <person name="Chaudhuri R.R."/>
            <person name="La Ragione R."/>
            <person name="Hildebrand F."/>
            <person name="Pallen M.J."/>
        </authorList>
    </citation>
    <scope>NUCLEOTIDE SEQUENCE</scope>
    <source>
        <strain evidence="14">ChiHjej12B11-29160</strain>
    </source>
</reference>
<evidence type="ECO:0000256" key="8">
    <source>
        <dbReference type="ARBA" id="ARBA00022490"/>
    </source>
</evidence>
<evidence type="ECO:0000256" key="9">
    <source>
        <dbReference type="ARBA" id="ARBA00022676"/>
    </source>
</evidence>
<dbReference type="GO" id="GO:0003999">
    <property type="term" value="F:adenine phosphoribosyltransferase activity"/>
    <property type="evidence" value="ECO:0007669"/>
    <property type="project" value="UniProtKB-UniRule"/>
</dbReference>
<evidence type="ECO:0000256" key="6">
    <source>
        <dbReference type="ARBA" id="ARBA00011738"/>
    </source>
</evidence>
<dbReference type="GO" id="GO:0016208">
    <property type="term" value="F:AMP binding"/>
    <property type="evidence" value="ECO:0007669"/>
    <property type="project" value="TreeGrafter"/>
</dbReference>
<dbReference type="InterPro" id="IPR050054">
    <property type="entry name" value="UPRTase/APRTase"/>
</dbReference>
<comment type="catalytic activity">
    <reaction evidence="1 12">
        <text>AMP + diphosphate = 5-phospho-alpha-D-ribose 1-diphosphate + adenine</text>
        <dbReference type="Rhea" id="RHEA:16609"/>
        <dbReference type="ChEBI" id="CHEBI:16708"/>
        <dbReference type="ChEBI" id="CHEBI:33019"/>
        <dbReference type="ChEBI" id="CHEBI:58017"/>
        <dbReference type="ChEBI" id="CHEBI:456215"/>
        <dbReference type="EC" id="2.4.2.7"/>
    </reaction>
</comment>
<evidence type="ECO:0000256" key="3">
    <source>
        <dbReference type="ARBA" id="ARBA00004496"/>
    </source>
</evidence>
<evidence type="ECO:0000256" key="1">
    <source>
        <dbReference type="ARBA" id="ARBA00000868"/>
    </source>
</evidence>
<dbReference type="PANTHER" id="PTHR32315:SF3">
    <property type="entry name" value="ADENINE PHOSPHORIBOSYLTRANSFERASE"/>
    <property type="match status" value="1"/>
</dbReference>
<evidence type="ECO:0000256" key="2">
    <source>
        <dbReference type="ARBA" id="ARBA00003968"/>
    </source>
</evidence>
<dbReference type="GO" id="GO:0006168">
    <property type="term" value="P:adenine salvage"/>
    <property type="evidence" value="ECO:0007669"/>
    <property type="project" value="InterPro"/>
</dbReference>
<reference evidence="14" key="1">
    <citation type="submission" date="2020-10" db="EMBL/GenBank/DDBJ databases">
        <authorList>
            <person name="Gilroy R."/>
        </authorList>
    </citation>
    <scope>NUCLEOTIDE SEQUENCE</scope>
    <source>
        <strain evidence="14">ChiHjej12B11-29160</strain>
    </source>
</reference>
<gene>
    <name evidence="12" type="primary">apt</name>
    <name evidence="14" type="ORF">IAD17_04690</name>
</gene>
<dbReference type="NCBIfam" id="NF002636">
    <property type="entry name" value="PRK02304.1-5"/>
    <property type="match status" value="1"/>
</dbReference>
<protein>
    <recommendedName>
        <fullName evidence="7 12">Adenine phosphoribosyltransferase</fullName>
        <shortName evidence="12">APRT</shortName>
        <ecNumber evidence="7 12">2.4.2.7</ecNumber>
    </recommendedName>
</protein>
<proteinExistence type="inferred from homology"/>
<name>A0A9D1HXM7_9ACTN</name>
<dbReference type="HAMAP" id="MF_00004">
    <property type="entry name" value="Aden_phosphoribosyltr"/>
    <property type="match status" value="1"/>
</dbReference>
<dbReference type="InterPro" id="IPR005764">
    <property type="entry name" value="Ade_phspho_trans"/>
</dbReference>
<dbReference type="GO" id="GO:0044209">
    <property type="term" value="P:AMP salvage"/>
    <property type="evidence" value="ECO:0007669"/>
    <property type="project" value="UniProtKB-UniRule"/>
</dbReference>
<dbReference type="InterPro" id="IPR000836">
    <property type="entry name" value="PRTase_dom"/>
</dbReference>
<evidence type="ECO:0000256" key="10">
    <source>
        <dbReference type="ARBA" id="ARBA00022679"/>
    </source>
</evidence>
<dbReference type="PANTHER" id="PTHR32315">
    <property type="entry name" value="ADENINE PHOSPHORIBOSYLTRANSFERASE"/>
    <property type="match status" value="1"/>
</dbReference>
<dbReference type="AlphaFoldDB" id="A0A9D1HXM7"/>
<evidence type="ECO:0000259" key="13">
    <source>
        <dbReference type="Pfam" id="PF00156"/>
    </source>
</evidence>
<accession>A0A9D1HXM7</accession>
<comment type="similarity">
    <text evidence="5 12">Belongs to the purine/pyrimidine phosphoribosyltransferase family.</text>
</comment>
<comment type="subcellular location">
    <subcellularLocation>
        <location evidence="3 12">Cytoplasm</location>
    </subcellularLocation>
</comment>
<dbReference type="EMBL" id="DVMQ01000015">
    <property type="protein sequence ID" value="HIU24197.1"/>
    <property type="molecule type" value="Genomic_DNA"/>
</dbReference>
<dbReference type="CDD" id="cd06223">
    <property type="entry name" value="PRTases_typeI"/>
    <property type="match status" value="1"/>
</dbReference>
<dbReference type="Gene3D" id="3.40.50.2020">
    <property type="match status" value="1"/>
</dbReference>
<keyword evidence="11 12" id="KW-0660">Purine salvage</keyword>
<comment type="subunit">
    <text evidence="6 12">Homodimer.</text>
</comment>
<feature type="domain" description="Phosphoribosyltransferase" evidence="13">
    <location>
        <begin position="37"/>
        <end position="143"/>
    </location>
</feature>
<evidence type="ECO:0000256" key="12">
    <source>
        <dbReference type="HAMAP-Rule" id="MF_00004"/>
    </source>
</evidence>
<dbReference type="NCBIfam" id="NF002634">
    <property type="entry name" value="PRK02304.1-3"/>
    <property type="match status" value="1"/>
</dbReference>
<keyword evidence="10 12" id="KW-0808">Transferase</keyword>
<dbReference type="EC" id="2.4.2.7" evidence="7 12"/>
<dbReference type="FunFam" id="3.40.50.2020:FF:000004">
    <property type="entry name" value="Adenine phosphoribosyltransferase"/>
    <property type="match status" value="1"/>
</dbReference>
<evidence type="ECO:0000256" key="5">
    <source>
        <dbReference type="ARBA" id="ARBA00008391"/>
    </source>
</evidence>
<dbReference type="InterPro" id="IPR029057">
    <property type="entry name" value="PRTase-like"/>
</dbReference>
<keyword evidence="9 12" id="KW-0328">Glycosyltransferase</keyword>
<evidence type="ECO:0000256" key="11">
    <source>
        <dbReference type="ARBA" id="ARBA00022726"/>
    </source>
</evidence>
<dbReference type="GO" id="GO:0005737">
    <property type="term" value="C:cytoplasm"/>
    <property type="evidence" value="ECO:0007669"/>
    <property type="project" value="UniProtKB-SubCell"/>
</dbReference>
<dbReference type="GO" id="GO:0002055">
    <property type="term" value="F:adenine binding"/>
    <property type="evidence" value="ECO:0007669"/>
    <property type="project" value="TreeGrafter"/>
</dbReference>
<evidence type="ECO:0000313" key="14">
    <source>
        <dbReference type="EMBL" id="HIU24197.1"/>
    </source>
</evidence>
<comment type="caution">
    <text evidence="14">The sequence shown here is derived from an EMBL/GenBank/DDBJ whole genome shotgun (WGS) entry which is preliminary data.</text>
</comment>
<keyword evidence="8 12" id="KW-0963">Cytoplasm</keyword>
<sequence>MSSFDLESLIVDIPDYPEPGVVFKDITPLLSDPRGLASAVDQIADHFMGHSITKVIGAEARGFLIGAPVAYRLGAGFVPARKPGKLPRTTYSEAYSLEYGTDSLEIHQDALGPDDHVLIVDDLVATGGTCVASAKLAEKAGATVEGFGFILELAFLKPRDTIARASSADVFSLVTVD</sequence>
<dbReference type="Pfam" id="PF00156">
    <property type="entry name" value="Pribosyltran"/>
    <property type="match status" value="1"/>
</dbReference>